<organism evidence="2 3">
    <name type="scientific">Paralimibaculum aggregatum</name>
    <dbReference type="NCBI Taxonomy" id="3036245"/>
    <lineage>
        <taxon>Bacteria</taxon>
        <taxon>Pseudomonadati</taxon>
        <taxon>Pseudomonadota</taxon>
        <taxon>Alphaproteobacteria</taxon>
        <taxon>Rhodobacterales</taxon>
        <taxon>Paracoccaceae</taxon>
        <taxon>Paralimibaculum</taxon>
    </lineage>
</organism>
<evidence type="ECO:0000313" key="3">
    <source>
        <dbReference type="Proteomes" id="UP001239909"/>
    </source>
</evidence>
<evidence type="ECO:0000256" key="1">
    <source>
        <dbReference type="SAM" id="MobiDB-lite"/>
    </source>
</evidence>
<reference evidence="2 3" key="1">
    <citation type="submission" date="2023-04" db="EMBL/GenBank/DDBJ databases">
        <title>Marinoamorphus aggregata gen. nov., sp. Nov., isolate from tissue of brittle star Ophioplocus japonicus.</title>
        <authorList>
            <person name="Kawano K."/>
            <person name="Sawayama S."/>
            <person name="Nakagawa S."/>
        </authorList>
    </citation>
    <scope>NUCLEOTIDE SEQUENCE [LARGE SCALE GENOMIC DNA]</scope>
    <source>
        <strain evidence="2 3">NKW23</strain>
    </source>
</reference>
<dbReference type="Proteomes" id="UP001239909">
    <property type="component" value="Unassembled WGS sequence"/>
</dbReference>
<evidence type="ECO:0000313" key="2">
    <source>
        <dbReference type="EMBL" id="GMG81495.1"/>
    </source>
</evidence>
<proteinExistence type="predicted"/>
<protein>
    <submittedName>
        <fullName evidence="2">Uncharacterized protein</fullName>
    </submittedName>
</protein>
<gene>
    <name evidence="2" type="ORF">LNKW23_07080</name>
</gene>
<sequence length="108" mass="11197">MDRCRAALSPRGPRRHGGGAVAALGTGDALEPRRCRIETLAGGAGGTEWPARRERNRAVAGGRAITPGWGLMPFKYRGLSQTGALRLPDSPAVPAVAMPVIRASARGG</sequence>
<feature type="region of interest" description="Disordered" evidence="1">
    <location>
        <begin position="1"/>
        <end position="24"/>
    </location>
</feature>
<accession>A0ABQ6LDR0</accession>
<keyword evidence="3" id="KW-1185">Reference proteome</keyword>
<name>A0ABQ6LDR0_9RHOB</name>
<dbReference type="EMBL" id="BSYI01000004">
    <property type="protein sequence ID" value="GMG81495.1"/>
    <property type="molecule type" value="Genomic_DNA"/>
</dbReference>
<comment type="caution">
    <text evidence="2">The sequence shown here is derived from an EMBL/GenBank/DDBJ whole genome shotgun (WGS) entry which is preliminary data.</text>
</comment>